<dbReference type="AlphaFoldDB" id="A0A562U6J6"/>
<dbReference type="InterPro" id="IPR004358">
    <property type="entry name" value="Sig_transdc_His_kin-like_C"/>
</dbReference>
<organism evidence="8 9">
    <name type="scientific">Mucilaginibacter frigoritolerans</name>
    <dbReference type="NCBI Taxonomy" id="652788"/>
    <lineage>
        <taxon>Bacteria</taxon>
        <taxon>Pseudomonadati</taxon>
        <taxon>Bacteroidota</taxon>
        <taxon>Sphingobacteriia</taxon>
        <taxon>Sphingobacteriales</taxon>
        <taxon>Sphingobacteriaceae</taxon>
        <taxon>Mucilaginibacter</taxon>
    </lineage>
</organism>
<dbReference type="InterPro" id="IPR003594">
    <property type="entry name" value="HATPase_dom"/>
</dbReference>
<dbReference type="PANTHER" id="PTHR43547">
    <property type="entry name" value="TWO-COMPONENT HISTIDINE KINASE"/>
    <property type="match status" value="1"/>
</dbReference>
<evidence type="ECO:0000256" key="1">
    <source>
        <dbReference type="ARBA" id="ARBA00000085"/>
    </source>
</evidence>
<feature type="transmembrane region" description="Helical" evidence="6">
    <location>
        <begin position="351"/>
        <end position="372"/>
    </location>
</feature>
<dbReference type="InterPro" id="IPR011990">
    <property type="entry name" value="TPR-like_helical_dom_sf"/>
</dbReference>
<gene>
    <name evidence="8" type="ORF">JN11_02040</name>
</gene>
<keyword evidence="6" id="KW-1133">Transmembrane helix</keyword>
<dbReference type="Pfam" id="PF00512">
    <property type="entry name" value="HisKA"/>
    <property type="match status" value="1"/>
</dbReference>
<dbReference type="InterPro" id="IPR036097">
    <property type="entry name" value="HisK_dim/P_sf"/>
</dbReference>
<dbReference type="SMART" id="SM00387">
    <property type="entry name" value="HATPase_c"/>
    <property type="match status" value="1"/>
</dbReference>
<evidence type="ECO:0000256" key="6">
    <source>
        <dbReference type="SAM" id="Phobius"/>
    </source>
</evidence>
<keyword evidence="3" id="KW-0597">Phosphoprotein</keyword>
<evidence type="ECO:0000256" key="4">
    <source>
        <dbReference type="ARBA" id="ARBA00022679"/>
    </source>
</evidence>
<dbReference type="Gene3D" id="1.25.40.10">
    <property type="entry name" value="Tetratricopeptide repeat domain"/>
    <property type="match status" value="1"/>
</dbReference>
<dbReference type="InterPro" id="IPR005467">
    <property type="entry name" value="His_kinase_dom"/>
</dbReference>
<keyword evidence="9" id="KW-1185">Reference proteome</keyword>
<protein>
    <recommendedName>
        <fullName evidence="2">histidine kinase</fullName>
        <ecNumber evidence="2">2.7.13.3</ecNumber>
    </recommendedName>
</protein>
<proteinExistence type="predicted"/>
<keyword evidence="6" id="KW-0472">Membrane</keyword>
<dbReference type="Pfam" id="PF02518">
    <property type="entry name" value="HATPase_c"/>
    <property type="match status" value="1"/>
</dbReference>
<dbReference type="EMBL" id="VLLI01000005">
    <property type="protein sequence ID" value="TWJ00781.1"/>
    <property type="molecule type" value="Genomic_DNA"/>
</dbReference>
<dbReference type="SUPFAM" id="SSF47384">
    <property type="entry name" value="Homodimeric domain of signal transducing histidine kinase"/>
    <property type="match status" value="1"/>
</dbReference>
<dbReference type="InterPro" id="IPR003661">
    <property type="entry name" value="HisK_dim/P_dom"/>
</dbReference>
<dbReference type="GO" id="GO:0000155">
    <property type="term" value="F:phosphorelay sensor kinase activity"/>
    <property type="evidence" value="ECO:0007669"/>
    <property type="project" value="InterPro"/>
</dbReference>
<keyword evidence="5 8" id="KW-0418">Kinase</keyword>
<keyword evidence="6" id="KW-0812">Transmembrane</keyword>
<dbReference type="EC" id="2.7.13.3" evidence="2"/>
<dbReference type="SUPFAM" id="SSF48452">
    <property type="entry name" value="TPR-like"/>
    <property type="match status" value="1"/>
</dbReference>
<evidence type="ECO:0000313" key="8">
    <source>
        <dbReference type="EMBL" id="TWJ00781.1"/>
    </source>
</evidence>
<dbReference type="CDD" id="cd00075">
    <property type="entry name" value="HATPase"/>
    <property type="match status" value="1"/>
</dbReference>
<dbReference type="PROSITE" id="PS50109">
    <property type="entry name" value="HIS_KIN"/>
    <property type="match status" value="1"/>
</dbReference>
<evidence type="ECO:0000256" key="3">
    <source>
        <dbReference type="ARBA" id="ARBA00022553"/>
    </source>
</evidence>
<dbReference type="OrthoDB" id="1301080at2"/>
<dbReference type="SUPFAM" id="SSF55874">
    <property type="entry name" value="ATPase domain of HSP90 chaperone/DNA topoisomerase II/histidine kinase"/>
    <property type="match status" value="1"/>
</dbReference>
<dbReference type="InterPro" id="IPR036890">
    <property type="entry name" value="HATPase_C_sf"/>
</dbReference>
<dbReference type="Gene3D" id="3.30.565.10">
    <property type="entry name" value="Histidine kinase-like ATPase, C-terminal domain"/>
    <property type="match status" value="1"/>
</dbReference>
<evidence type="ECO:0000313" key="9">
    <source>
        <dbReference type="Proteomes" id="UP000317010"/>
    </source>
</evidence>
<accession>A0A562U6J6</accession>
<sequence>MNLLKLIRYLILFLLFYLCYSPAQGQTALIQQEQHKLSSIKDSSSLVNSLNRIGMLYYLKNPDSCFYYGRKAKTMAVRLHYLKGETAADNVIASALFLKGLFRESLQLFSKVLSASKLQSDTANTTQVLMNMATVYLGMQDTVRAKSLSLLAIKTGQKLKKDSMMSMVYANYCIVNAALTHDSIRYYLNKSQKIATRYKDQQMLIVIMQLQASELFDEGRKKEALSMIQRALSDSRNAGMEYFEINSLGQFAAYYQDKPDSVLSYYNRAYQLINAKGYVYLKVKVLKVILAYTEISGDKDKIISVHRQIETALTAENDQLKKFIGDYIKYNAIQDDNTLLQTKNESNKTKIWLLIFVCMISILLIVIIYRMYQISNRLNKQSREQNNQMKKTLGDLEQSQADNTRMMKIAAHDLRNPIGGITSVATLMLDDPDRSEDDRMMLELIKTSGQNSLELVSDLLQVHSHVEDMKKEPIDLYQMLYYCVDLMRFKAEAKMQQITLQAAPVTLSVNREKMWRVVSNLIANAIKFSPTGANILVKMTENANHVIIQVEDHGIGIPLEMKDKIFDMFTEAKRQGTAGEQPFGLGLAISKQIVEAHGGSIWFNSDKGNGTTFYVQLPVG</sequence>
<name>A0A562U6J6_9SPHI</name>
<dbReference type="Proteomes" id="UP000317010">
    <property type="component" value="Unassembled WGS sequence"/>
</dbReference>
<evidence type="ECO:0000256" key="2">
    <source>
        <dbReference type="ARBA" id="ARBA00012438"/>
    </source>
</evidence>
<evidence type="ECO:0000259" key="7">
    <source>
        <dbReference type="PROSITE" id="PS50109"/>
    </source>
</evidence>
<dbReference type="PRINTS" id="PR00344">
    <property type="entry name" value="BCTRLSENSOR"/>
</dbReference>
<evidence type="ECO:0000256" key="5">
    <source>
        <dbReference type="ARBA" id="ARBA00022777"/>
    </source>
</evidence>
<dbReference type="FunFam" id="3.30.565.10:FF:000006">
    <property type="entry name" value="Sensor histidine kinase WalK"/>
    <property type="match status" value="1"/>
</dbReference>
<dbReference type="SMART" id="SM00388">
    <property type="entry name" value="HisKA"/>
    <property type="match status" value="1"/>
</dbReference>
<dbReference type="CDD" id="cd00082">
    <property type="entry name" value="HisKA"/>
    <property type="match status" value="1"/>
</dbReference>
<dbReference type="Gene3D" id="1.10.287.130">
    <property type="match status" value="1"/>
</dbReference>
<reference evidence="8 9" key="1">
    <citation type="submission" date="2019-07" db="EMBL/GenBank/DDBJ databases">
        <title>Genomic Encyclopedia of Archaeal and Bacterial Type Strains, Phase II (KMG-II): from individual species to whole genera.</title>
        <authorList>
            <person name="Goeker M."/>
        </authorList>
    </citation>
    <scope>NUCLEOTIDE SEQUENCE [LARGE SCALE GENOMIC DNA]</scope>
    <source>
        <strain evidence="8 9">ATCC BAA-1854</strain>
    </source>
</reference>
<dbReference type="RefSeq" id="WP_144912165.1">
    <property type="nucleotide sequence ID" value="NZ_VLLI01000005.1"/>
</dbReference>
<comment type="catalytic activity">
    <reaction evidence="1">
        <text>ATP + protein L-histidine = ADP + protein N-phospho-L-histidine.</text>
        <dbReference type="EC" id="2.7.13.3"/>
    </reaction>
</comment>
<feature type="domain" description="Histidine kinase" evidence="7">
    <location>
        <begin position="409"/>
        <end position="620"/>
    </location>
</feature>
<keyword evidence="4" id="KW-0808">Transferase</keyword>
<comment type="caution">
    <text evidence="8">The sequence shown here is derived from an EMBL/GenBank/DDBJ whole genome shotgun (WGS) entry which is preliminary data.</text>
</comment>
<dbReference type="PANTHER" id="PTHR43547:SF2">
    <property type="entry name" value="HYBRID SIGNAL TRANSDUCTION HISTIDINE KINASE C"/>
    <property type="match status" value="1"/>
</dbReference>